<keyword evidence="1" id="KW-0472">Membrane</keyword>
<keyword evidence="3" id="KW-1185">Reference proteome</keyword>
<accession>A0ABP2GL37</accession>
<sequence length="69" mass="7792">MFPALNYYALEASEKSFNQTTNFLSQPVHKFSAIKITVLWGMWYMKALYLAIAGLIGFGIAKALYPEVI</sequence>
<evidence type="ECO:0000313" key="2">
    <source>
        <dbReference type="EMBL" id="EET82072.1"/>
    </source>
</evidence>
<keyword evidence="1" id="KW-1133">Transmembrane helix</keyword>
<organism evidence="2 3">
    <name type="scientific">Acinetobacter radioresistens SK82</name>
    <dbReference type="NCBI Taxonomy" id="596318"/>
    <lineage>
        <taxon>Bacteria</taxon>
        <taxon>Pseudomonadati</taxon>
        <taxon>Pseudomonadota</taxon>
        <taxon>Gammaproteobacteria</taxon>
        <taxon>Moraxellales</taxon>
        <taxon>Moraxellaceae</taxon>
        <taxon>Acinetobacter</taxon>
    </lineage>
</organism>
<gene>
    <name evidence="2" type="ORF">ACIRA0001_0729</name>
</gene>
<name>A0ABP2GL37_ACIRA</name>
<dbReference type="Proteomes" id="UP000018419">
    <property type="component" value="Unassembled WGS sequence"/>
</dbReference>
<keyword evidence="1" id="KW-0812">Transmembrane</keyword>
<comment type="caution">
    <text evidence="2">The sequence shown here is derived from an EMBL/GenBank/DDBJ whole genome shotgun (WGS) entry which is preliminary data.</text>
</comment>
<proteinExistence type="predicted"/>
<dbReference type="EMBL" id="ACVR01000053">
    <property type="protein sequence ID" value="EET82072.1"/>
    <property type="molecule type" value="Genomic_DNA"/>
</dbReference>
<reference evidence="2 3" key="1">
    <citation type="submission" date="2009-07" db="EMBL/GenBank/DDBJ databases">
        <authorList>
            <person name="Madupu R."/>
            <person name="Durkin A.S."/>
            <person name="Torralba M."/>
            <person name="Methe B."/>
            <person name="Sutton G.G."/>
            <person name="Strausberg R.L."/>
            <person name="Nelson K.E."/>
        </authorList>
    </citation>
    <scope>NUCLEOTIDE SEQUENCE [LARGE SCALE GENOMIC DNA]</scope>
    <source>
        <strain evidence="2 3">SK82</strain>
    </source>
</reference>
<feature type="transmembrane region" description="Helical" evidence="1">
    <location>
        <begin position="47"/>
        <end position="65"/>
    </location>
</feature>
<protein>
    <submittedName>
        <fullName evidence="2">Uncharacterized protein</fullName>
    </submittedName>
</protein>
<evidence type="ECO:0000256" key="1">
    <source>
        <dbReference type="SAM" id="Phobius"/>
    </source>
</evidence>
<evidence type="ECO:0000313" key="3">
    <source>
        <dbReference type="Proteomes" id="UP000018419"/>
    </source>
</evidence>